<comment type="caution">
    <text evidence="3">The sequence shown here is derived from an EMBL/GenBank/DDBJ whole genome shotgun (WGS) entry which is preliminary data.</text>
</comment>
<feature type="compositionally biased region" description="Basic and acidic residues" evidence="1">
    <location>
        <begin position="227"/>
        <end position="240"/>
    </location>
</feature>
<sequence length="364" mass="40625">MEFIIGLVLRALEIGVVAVLVVDSIVLTKAYHYGVLERLGDRTGKIYFEGLGFKIPLFDRVKFISMAPLPINIEAFFTTGKLKKPGDKEDDEADKLQVDVTGSLQHAPDPFVIDDEGRNVYISMSEKIIKDGIQDKIRDLLGGLGGIYQAEDLIGNRQAFGDLIDQILKCAVPYHLRHKKGTVDKGETLKGLGNGGCGDENCRFEEQVPREELIEFYNSHWRYLKEEERRRKKEKNEKSRASRKTGAMSRKEVMAISKQNSNISAVEQRYGLHILTFANARVDFSIEVKAAFEQRRLAKERRKAFDVKLEMAKQAQSRIDDISGQEALNAADVSLIPEVAKGKSIVSVEGKLGVVGGLVKAVTN</sequence>
<evidence type="ECO:0000256" key="1">
    <source>
        <dbReference type="SAM" id="MobiDB-lite"/>
    </source>
</evidence>
<dbReference type="Proteomes" id="UP000176287">
    <property type="component" value="Unassembled WGS sequence"/>
</dbReference>
<dbReference type="Pfam" id="PF01145">
    <property type="entry name" value="Band_7"/>
    <property type="match status" value="1"/>
</dbReference>
<accession>A0A1G2CGI6</accession>
<feature type="region of interest" description="Disordered" evidence="1">
    <location>
        <begin position="227"/>
        <end position="249"/>
    </location>
</feature>
<evidence type="ECO:0000313" key="4">
    <source>
        <dbReference type="Proteomes" id="UP000176287"/>
    </source>
</evidence>
<gene>
    <name evidence="3" type="ORF">A3B13_01175</name>
</gene>
<reference evidence="3 4" key="1">
    <citation type="journal article" date="2016" name="Nat. Commun.">
        <title>Thousands of microbial genomes shed light on interconnected biogeochemical processes in an aquifer system.</title>
        <authorList>
            <person name="Anantharaman K."/>
            <person name="Brown C.T."/>
            <person name="Hug L.A."/>
            <person name="Sharon I."/>
            <person name="Castelle C.J."/>
            <person name="Probst A.J."/>
            <person name="Thomas B.C."/>
            <person name="Singh A."/>
            <person name="Wilkins M.J."/>
            <person name="Karaoz U."/>
            <person name="Brodie E.L."/>
            <person name="Williams K.H."/>
            <person name="Hubbard S.S."/>
            <person name="Banfield J.F."/>
        </authorList>
    </citation>
    <scope>NUCLEOTIDE SEQUENCE [LARGE SCALE GENOMIC DNA]</scope>
</reference>
<evidence type="ECO:0000313" key="3">
    <source>
        <dbReference type="EMBL" id="OGZ00322.1"/>
    </source>
</evidence>
<evidence type="ECO:0000259" key="2">
    <source>
        <dbReference type="Pfam" id="PF01145"/>
    </source>
</evidence>
<protein>
    <recommendedName>
        <fullName evidence="2">Band 7 domain-containing protein</fullName>
    </recommendedName>
</protein>
<proteinExistence type="predicted"/>
<name>A0A1G2CGI6_9BACT</name>
<dbReference type="AlphaFoldDB" id="A0A1G2CGI6"/>
<dbReference type="EMBL" id="MHKZ01000023">
    <property type="protein sequence ID" value="OGZ00322.1"/>
    <property type="molecule type" value="Genomic_DNA"/>
</dbReference>
<organism evidence="3 4">
    <name type="scientific">Candidatus Liptonbacteria bacterium RIFCSPLOWO2_01_FULL_45_15</name>
    <dbReference type="NCBI Taxonomy" id="1798649"/>
    <lineage>
        <taxon>Bacteria</taxon>
        <taxon>Candidatus Liptoniibacteriota</taxon>
    </lineage>
</organism>
<dbReference type="InterPro" id="IPR001107">
    <property type="entry name" value="Band_7"/>
</dbReference>
<feature type="domain" description="Band 7" evidence="2">
    <location>
        <begin position="29"/>
        <end position="313"/>
    </location>
</feature>
<dbReference type="STRING" id="1798649.A3B13_01175"/>